<organism evidence="3 4">
    <name type="scientific">Nephila pilipes</name>
    <name type="common">Giant wood spider</name>
    <name type="synonym">Nephila maculata</name>
    <dbReference type="NCBI Taxonomy" id="299642"/>
    <lineage>
        <taxon>Eukaryota</taxon>
        <taxon>Metazoa</taxon>
        <taxon>Ecdysozoa</taxon>
        <taxon>Arthropoda</taxon>
        <taxon>Chelicerata</taxon>
        <taxon>Arachnida</taxon>
        <taxon>Araneae</taxon>
        <taxon>Araneomorphae</taxon>
        <taxon>Entelegynae</taxon>
        <taxon>Araneoidea</taxon>
        <taxon>Nephilidae</taxon>
        <taxon>Nephila</taxon>
    </lineage>
</organism>
<evidence type="ECO:0000313" key="4">
    <source>
        <dbReference type="Proteomes" id="UP000887013"/>
    </source>
</evidence>
<evidence type="ECO:0000313" key="3">
    <source>
        <dbReference type="EMBL" id="GFU43913.1"/>
    </source>
</evidence>
<feature type="transmembrane region" description="Helical" evidence="1">
    <location>
        <begin position="97"/>
        <end position="118"/>
    </location>
</feature>
<feature type="chain" id="PRO_5036445494" description="Gustatory receptor" evidence="2">
    <location>
        <begin position="24"/>
        <end position="193"/>
    </location>
</feature>
<comment type="caution">
    <text evidence="3">The sequence shown here is derived from an EMBL/GenBank/DDBJ whole genome shotgun (WGS) entry which is preliminary data.</text>
</comment>
<sequence length="193" mass="21968">MYPTFPCLIALIYCIACLRCSHSMKSLSQVINRFTPEAFGTSEQLSILRYKAKIDDVLDDIQEVFSVPSLFLILANFSSCCRIFGWSVLDFQCDRHIIRILFFAIVSFTCLSGTLWVAGGVPTELSNLKRNFHKKSHLRLIFVRTPKEPQYKKQLLGEPDFVLTGCNVIFYRRSTLLAIIGTLLTYTILVIGL</sequence>
<keyword evidence="1" id="KW-0812">Transmembrane</keyword>
<feature type="signal peptide" evidence="2">
    <location>
        <begin position="1"/>
        <end position="23"/>
    </location>
</feature>
<reference evidence="3" key="1">
    <citation type="submission" date="2020-08" db="EMBL/GenBank/DDBJ databases">
        <title>Multicomponent nature underlies the extraordinary mechanical properties of spider dragline silk.</title>
        <authorList>
            <person name="Kono N."/>
            <person name="Nakamura H."/>
            <person name="Mori M."/>
            <person name="Yoshida Y."/>
            <person name="Ohtoshi R."/>
            <person name="Malay A.D."/>
            <person name="Moran D.A.P."/>
            <person name="Tomita M."/>
            <person name="Numata K."/>
            <person name="Arakawa K."/>
        </authorList>
    </citation>
    <scope>NUCLEOTIDE SEQUENCE</scope>
</reference>
<dbReference type="AlphaFoldDB" id="A0A8X6QYR9"/>
<protein>
    <recommendedName>
        <fullName evidence="5">Gustatory receptor</fullName>
    </recommendedName>
</protein>
<feature type="transmembrane region" description="Helical" evidence="1">
    <location>
        <begin position="170"/>
        <end position="191"/>
    </location>
</feature>
<evidence type="ECO:0000256" key="1">
    <source>
        <dbReference type="SAM" id="Phobius"/>
    </source>
</evidence>
<feature type="transmembrane region" description="Helical" evidence="1">
    <location>
        <begin position="65"/>
        <end position="85"/>
    </location>
</feature>
<keyword evidence="1" id="KW-0472">Membrane</keyword>
<evidence type="ECO:0000256" key="2">
    <source>
        <dbReference type="SAM" id="SignalP"/>
    </source>
</evidence>
<evidence type="ECO:0008006" key="5">
    <source>
        <dbReference type="Google" id="ProtNLM"/>
    </source>
</evidence>
<keyword evidence="1" id="KW-1133">Transmembrane helix</keyword>
<dbReference type="Proteomes" id="UP000887013">
    <property type="component" value="Unassembled WGS sequence"/>
</dbReference>
<dbReference type="EMBL" id="BMAW01132524">
    <property type="protein sequence ID" value="GFU43913.1"/>
    <property type="molecule type" value="Genomic_DNA"/>
</dbReference>
<name>A0A8X6QYR9_NEPPI</name>
<proteinExistence type="predicted"/>
<gene>
    <name evidence="3" type="primary">AVEN_213416_1</name>
    <name evidence="3" type="ORF">NPIL_563881</name>
</gene>
<dbReference type="OrthoDB" id="6435952at2759"/>
<accession>A0A8X6QYR9</accession>
<keyword evidence="4" id="KW-1185">Reference proteome</keyword>
<keyword evidence="2" id="KW-0732">Signal</keyword>